<dbReference type="Gene3D" id="1.10.3730.20">
    <property type="match status" value="1"/>
</dbReference>
<gene>
    <name evidence="8" type="primary">yedA</name>
    <name evidence="8" type="ORF">LYB30171_01148</name>
</gene>
<keyword evidence="9" id="KW-1185">Reference proteome</keyword>
<organism evidence="8 9">
    <name type="scientific">Novilysobacter luteus</name>
    <dbReference type="NCBI Taxonomy" id="2822368"/>
    <lineage>
        <taxon>Bacteria</taxon>
        <taxon>Pseudomonadati</taxon>
        <taxon>Pseudomonadota</taxon>
        <taxon>Gammaproteobacteria</taxon>
        <taxon>Lysobacterales</taxon>
        <taxon>Lysobacteraceae</taxon>
        <taxon>Novilysobacter</taxon>
    </lineage>
</organism>
<sequence>MSDGISPTPAAAVASGASGHLEPRVLIPLALLTLYVVWGSTYLGIRFALESYPPFLLAGVRFLAAGVLLYGFLRWRGHAAPTRLQWRNAAFTGLLLLGMGNGLVCFAEERVSSGIAAVAVSSMPLFAAAFGGLYGHWPSRRETVGLLVGFAGVIVLNLGSGLSGERIGAIALLTAAAAWAFGSVWSKRQDMPAGPMNTAAQMLCASVALLLVGFGTGEALPASPTMKSTLALVYLALFGSILAFSAYLYVLKHARPAVATSYAYVNPPVAVLFGVLLAGEVVGPWDMLGMVVILAGVAVITLGGRASRRAARARTAGPQPDVNA</sequence>
<feature type="transmembrane region" description="Helical" evidence="6">
    <location>
        <begin position="144"/>
        <end position="161"/>
    </location>
</feature>
<feature type="transmembrane region" description="Helical" evidence="6">
    <location>
        <begin position="198"/>
        <end position="217"/>
    </location>
</feature>
<evidence type="ECO:0000256" key="5">
    <source>
        <dbReference type="ARBA" id="ARBA00023136"/>
    </source>
</evidence>
<name>A0ABM8UEN0_9GAMM</name>
<feature type="transmembrane region" description="Helical" evidence="6">
    <location>
        <begin position="167"/>
        <end position="186"/>
    </location>
</feature>
<evidence type="ECO:0000256" key="6">
    <source>
        <dbReference type="SAM" id="Phobius"/>
    </source>
</evidence>
<feature type="transmembrane region" description="Helical" evidence="6">
    <location>
        <begin position="85"/>
        <end position="103"/>
    </location>
</feature>
<evidence type="ECO:0000259" key="7">
    <source>
        <dbReference type="Pfam" id="PF00892"/>
    </source>
</evidence>
<dbReference type="InterPro" id="IPR000620">
    <property type="entry name" value="EamA_dom"/>
</dbReference>
<proteinExistence type="inferred from homology"/>
<dbReference type="SUPFAM" id="SSF103481">
    <property type="entry name" value="Multidrug resistance efflux transporter EmrE"/>
    <property type="match status" value="2"/>
</dbReference>
<dbReference type="NCBIfam" id="NF008432">
    <property type="entry name" value="PRK11272.1"/>
    <property type="match status" value="1"/>
</dbReference>
<dbReference type="RefSeq" id="WP_215220073.1">
    <property type="nucleotide sequence ID" value="NZ_OU015430.1"/>
</dbReference>
<dbReference type="Proteomes" id="UP000680116">
    <property type="component" value="Chromosome"/>
</dbReference>
<feature type="domain" description="EamA" evidence="7">
    <location>
        <begin position="29"/>
        <end position="157"/>
    </location>
</feature>
<evidence type="ECO:0000256" key="4">
    <source>
        <dbReference type="ARBA" id="ARBA00022989"/>
    </source>
</evidence>
<feature type="domain" description="EamA" evidence="7">
    <location>
        <begin position="167"/>
        <end position="301"/>
    </location>
</feature>
<dbReference type="Pfam" id="PF00892">
    <property type="entry name" value="EamA"/>
    <property type="match status" value="2"/>
</dbReference>
<evidence type="ECO:0000313" key="8">
    <source>
        <dbReference type="EMBL" id="CAG4972194.1"/>
    </source>
</evidence>
<protein>
    <submittedName>
        <fullName evidence="8">Inner membrane transporter YedA</fullName>
    </submittedName>
</protein>
<feature type="transmembrane region" description="Helical" evidence="6">
    <location>
        <begin position="262"/>
        <end position="279"/>
    </location>
</feature>
<accession>A0ABM8UEN0</accession>
<comment type="similarity">
    <text evidence="2">Belongs to the EamA transporter family.</text>
</comment>
<keyword evidence="5 6" id="KW-0472">Membrane</keyword>
<dbReference type="EMBL" id="OU015430">
    <property type="protein sequence ID" value="CAG4972194.1"/>
    <property type="molecule type" value="Genomic_DNA"/>
</dbReference>
<comment type="subcellular location">
    <subcellularLocation>
        <location evidence="1">Membrane</location>
        <topology evidence="1">Multi-pass membrane protein</topology>
    </subcellularLocation>
</comment>
<feature type="transmembrane region" description="Helical" evidence="6">
    <location>
        <begin position="25"/>
        <end position="49"/>
    </location>
</feature>
<feature type="transmembrane region" description="Helical" evidence="6">
    <location>
        <begin position="229"/>
        <end position="250"/>
    </location>
</feature>
<keyword evidence="4 6" id="KW-1133">Transmembrane helix</keyword>
<dbReference type="InterPro" id="IPR037185">
    <property type="entry name" value="EmrE-like"/>
</dbReference>
<evidence type="ECO:0000313" key="9">
    <source>
        <dbReference type="Proteomes" id="UP000680116"/>
    </source>
</evidence>
<feature type="transmembrane region" description="Helical" evidence="6">
    <location>
        <begin position="55"/>
        <end position="73"/>
    </location>
</feature>
<evidence type="ECO:0000256" key="1">
    <source>
        <dbReference type="ARBA" id="ARBA00004141"/>
    </source>
</evidence>
<dbReference type="PANTHER" id="PTHR32322">
    <property type="entry name" value="INNER MEMBRANE TRANSPORTER"/>
    <property type="match status" value="1"/>
</dbReference>
<reference evidence="8 9" key="1">
    <citation type="submission" date="2021-04" db="EMBL/GenBank/DDBJ databases">
        <authorList>
            <person name="Rodrigo-Torres L."/>
            <person name="Arahal R. D."/>
            <person name="Lucena T."/>
        </authorList>
    </citation>
    <scope>NUCLEOTIDE SEQUENCE [LARGE SCALE GENOMIC DNA]</scope>
    <source>
        <strain evidence="8 9">CECT 30171</strain>
    </source>
</reference>
<keyword evidence="3 6" id="KW-0812">Transmembrane</keyword>
<evidence type="ECO:0000256" key="2">
    <source>
        <dbReference type="ARBA" id="ARBA00007362"/>
    </source>
</evidence>
<feature type="transmembrane region" description="Helical" evidence="6">
    <location>
        <begin position="115"/>
        <end position="137"/>
    </location>
</feature>
<evidence type="ECO:0000256" key="3">
    <source>
        <dbReference type="ARBA" id="ARBA00022692"/>
    </source>
</evidence>
<dbReference type="PANTHER" id="PTHR32322:SF2">
    <property type="entry name" value="EAMA DOMAIN-CONTAINING PROTEIN"/>
    <property type="match status" value="1"/>
</dbReference>
<feature type="transmembrane region" description="Helical" evidence="6">
    <location>
        <begin position="285"/>
        <end position="304"/>
    </location>
</feature>
<dbReference type="InterPro" id="IPR050638">
    <property type="entry name" value="AA-Vitamin_Transporters"/>
</dbReference>